<feature type="binding site" evidence="16">
    <location>
        <position position="42"/>
    </location>
    <ligand>
        <name>Zn(2+)</name>
        <dbReference type="ChEBI" id="CHEBI:29105"/>
    </ligand>
</feature>
<dbReference type="InterPro" id="IPR036388">
    <property type="entry name" value="WH-like_DNA-bd_sf"/>
</dbReference>
<evidence type="ECO:0000256" key="9">
    <source>
        <dbReference type="ARBA" id="ARBA00023015"/>
    </source>
</evidence>
<dbReference type="EC" id="2.1.1.63" evidence="3"/>
<keyword evidence="4 18" id="KW-0489">Methyltransferase</keyword>
<evidence type="ECO:0000256" key="1">
    <source>
        <dbReference type="ARBA" id="ARBA00001286"/>
    </source>
</evidence>
<gene>
    <name evidence="18" type="primary">ada</name>
    <name evidence="18" type="ORF">ENR64_13970</name>
</gene>
<evidence type="ECO:0000256" key="15">
    <source>
        <dbReference type="PIRSR" id="PIRSR000409-1"/>
    </source>
</evidence>
<dbReference type="FunFam" id="1.10.10.10:FF:000214">
    <property type="entry name" value="Methylated-DNA--protein-cysteine methyltransferase"/>
    <property type="match status" value="1"/>
</dbReference>
<comment type="caution">
    <text evidence="18">The sequence shown here is derived from an EMBL/GenBank/DDBJ whole genome shotgun (WGS) entry which is preliminary data.</text>
</comment>
<dbReference type="GO" id="GO:0003908">
    <property type="term" value="F:methylated-DNA-[protein]-cysteine S-methyltransferase activity"/>
    <property type="evidence" value="ECO:0007669"/>
    <property type="project" value="UniProtKB-EC"/>
</dbReference>
<dbReference type="PROSITE" id="PS01124">
    <property type="entry name" value="HTH_ARAC_FAMILY_2"/>
    <property type="match status" value="1"/>
</dbReference>
<dbReference type="CDD" id="cd06445">
    <property type="entry name" value="ATase"/>
    <property type="match status" value="1"/>
</dbReference>
<evidence type="ECO:0000313" key="18">
    <source>
        <dbReference type="EMBL" id="HFM98835.1"/>
    </source>
</evidence>
<dbReference type="Pfam" id="PF02870">
    <property type="entry name" value="Methyltransf_1N"/>
    <property type="match status" value="1"/>
</dbReference>
<feature type="binding site" evidence="16">
    <location>
        <position position="69"/>
    </location>
    <ligand>
        <name>Zn(2+)</name>
        <dbReference type="ChEBI" id="CHEBI:29105"/>
    </ligand>
</feature>
<evidence type="ECO:0000256" key="16">
    <source>
        <dbReference type="PIRSR" id="PIRSR000409-3"/>
    </source>
</evidence>
<dbReference type="InterPro" id="IPR014048">
    <property type="entry name" value="MethylDNA_cys_MeTrfase_DNA-bd"/>
</dbReference>
<evidence type="ECO:0000256" key="8">
    <source>
        <dbReference type="ARBA" id="ARBA00022833"/>
    </source>
</evidence>
<keyword evidence="6 16" id="KW-0479">Metal-binding</keyword>
<comment type="catalytic activity">
    <reaction evidence="14">
        <text>a 6-O-methyl-2'-deoxyguanosine in DNA + L-cysteinyl-[protein] = S-methyl-L-cysteinyl-[protein] + a 2'-deoxyguanosine in DNA</text>
        <dbReference type="Rhea" id="RHEA:24000"/>
        <dbReference type="Rhea" id="RHEA-COMP:10131"/>
        <dbReference type="Rhea" id="RHEA-COMP:10132"/>
        <dbReference type="Rhea" id="RHEA-COMP:11367"/>
        <dbReference type="Rhea" id="RHEA-COMP:11368"/>
        <dbReference type="ChEBI" id="CHEBI:29950"/>
        <dbReference type="ChEBI" id="CHEBI:82612"/>
        <dbReference type="ChEBI" id="CHEBI:85445"/>
        <dbReference type="ChEBI" id="CHEBI:85448"/>
        <dbReference type="EC" id="2.1.1.63"/>
    </reaction>
</comment>
<comment type="cofactor">
    <cofactor evidence="16">
        <name>Zn(2+)</name>
        <dbReference type="ChEBI" id="CHEBI:29105"/>
    </cofactor>
    <text evidence="16">Binds 1 zinc ion per subunit.</text>
</comment>
<evidence type="ECO:0000256" key="3">
    <source>
        <dbReference type="ARBA" id="ARBA00011918"/>
    </source>
</evidence>
<accession>A0A7C3PFW8</accession>
<dbReference type="Pfam" id="PF12833">
    <property type="entry name" value="HTH_18"/>
    <property type="match status" value="1"/>
</dbReference>
<organism evidence="18">
    <name type="scientific">Oscillatoriales cyanobacterium SpSt-418</name>
    <dbReference type="NCBI Taxonomy" id="2282169"/>
    <lineage>
        <taxon>Bacteria</taxon>
        <taxon>Bacillati</taxon>
        <taxon>Cyanobacteriota</taxon>
        <taxon>Cyanophyceae</taxon>
        <taxon>Oscillatoriophycideae</taxon>
        <taxon>Oscillatoriales</taxon>
    </lineage>
</organism>
<dbReference type="PANTHER" id="PTHR10815">
    <property type="entry name" value="METHYLATED-DNA--PROTEIN-CYSTEINE METHYLTRANSFERASE"/>
    <property type="match status" value="1"/>
</dbReference>
<dbReference type="SUPFAM" id="SSF46767">
    <property type="entry name" value="Methylated DNA-protein cysteine methyltransferase, C-terminal domain"/>
    <property type="match status" value="1"/>
</dbReference>
<dbReference type="InterPro" id="IPR018060">
    <property type="entry name" value="HTH_AraC"/>
</dbReference>
<dbReference type="SUPFAM" id="SSF57884">
    <property type="entry name" value="Ada DNA repair protein, N-terminal domain (N-Ada 10)"/>
    <property type="match status" value="1"/>
</dbReference>
<dbReference type="AlphaFoldDB" id="A0A7C3PFW8"/>
<keyword evidence="11" id="KW-0010">Activator</keyword>
<dbReference type="Gene3D" id="1.10.10.60">
    <property type="entry name" value="Homeodomain-like"/>
    <property type="match status" value="1"/>
</dbReference>
<feature type="active site" description="Nucleophile; methyl group acceptor from methylphosphotriester" evidence="15">
    <location>
        <position position="38"/>
    </location>
</feature>
<dbReference type="Gene3D" id="1.10.10.10">
    <property type="entry name" value="Winged helix-like DNA-binding domain superfamily/Winged helix DNA-binding domain"/>
    <property type="match status" value="1"/>
</dbReference>
<evidence type="ECO:0000259" key="17">
    <source>
        <dbReference type="PROSITE" id="PS01124"/>
    </source>
</evidence>
<dbReference type="NCBIfam" id="TIGR00589">
    <property type="entry name" value="ogt"/>
    <property type="match status" value="1"/>
</dbReference>
<dbReference type="NCBIfam" id="NF011964">
    <property type="entry name" value="PRK15435.1"/>
    <property type="match status" value="1"/>
</dbReference>
<feature type="active site" description="Nucleophile; methyl group acceptor from either O6-methylguanine or O4-methylthymine" evidence="15">
    <location>
        <position position="322"/>
    </location>
</feature>
<dbReference type="InterPro" id="IPR009057">
    <property type="entry name" value="Homeodomain-like_sf"/>
</dbReference>
<feature type="domain" description="HTH araC/xylS-type" evidence="17">
    <location>
        <begin position="85"/>
        <end position="184"/>
    </location>
</feature>
<comment type="catalytic activity">
    <reaction evidence="1">
        <text>a 4-O-methyl-thymidine in DNA + L-cysteinyl-[protein] = a thymidine in DNA + S-methyl-L-cysteinyl-[protein]</text>
        <dbReference type="Rhea" id="RHEA:53428"/>
        <dbReference type="Rhea" id="RHEA-COMP:10131"/>
        <dbReference type="Rhea" id="RHEA-COMP:10132"/>
        <dbReference type="Rhea" id="RHEA-COMP:13555"/>
        <dbReference type="Rhea" id="RHEA-COMP:13556"/>
        <dbReference type="ChEBI" id="CHEBI:29950"/>
        <dbReference type="ChEBI" id="CHEBI:82612"/>
        <dbReference type="ChEBI" id="CHEBI:137386"/>
        <dbReference type="ChEBI" id="CHEBI:137387"/>
        <dbReference type="EC" id="2.1.1.63"/>
    </reaction>
</comment>
<evidence type="ECO:0000256" key="11">
    <source>
        <dbReference type="ARBA" id="ARBA00023159"/>
    </source>
</evidence>
<keyword evidence="10 18" id="KW-0238">DNA-binding</keyword>
<dbReference type="PROSITE" id="PS00374">
    <property type="entry name" value="MGMT"/>
    <property type="match status" value="1"/>
</dbReference>
<dbReference type="GO" id="GO:0043565">
    <property type="term" value="F:sequence-specific DNA binding"/>
    <property type="evidence" value="ECO:0007669"/>
    <property type="project" value="InterPro"/>
</dbReference>
<dbReference type="PIRSF" id="PIRSF000409">
    <property type="entry name" value="Ada"/>
    <property type="match status" value="1"/>
</dbReference>
<dbReference type="InterPro" id="IPR035451">
    <property type="entry name" value="Ada-like_dom_sf"/>
</dbReference>
<dbReference type="Gene3D" id="3.30.160.70">
    <property type="entry name" value="Methylated DNA-protein cysteine methyltransferase domain"/>
    <property type="match status" value="1"/>
</dbReference>
<keyword evidence="13" id="KW-0234">DNA repair</keyword>
<dbReference type="Gene3D" id="3.40.10.10">
    <property type="entry name" value="DNA Methylphosphotriester Repair Domain"/>
    <property type="match status" value="1"/>
</dbReference>
<dbReference type="SUPFAM" id="SSF46689">
    <property type="entry name" value="Homeodomain-like"/>
    <property type="match status" value="1"/>
</dbReference>
<dbReference type="GO" id="GO:0003700">
    <property type="term" value="F:DNA-binding transcription factor activity"/>
    <property type="evidence" value="ECO:0007669"/>
    <property type="project" value="InterPro"/>
</dbReference>
<keyword evidence="9" id="KW-0805">Transcription regulation</keyword>
<dbReference type="GO" id="GO:0008270">
    <property type="term" value="F:zinc ion binding"/>
    <property type="evidence" value="ECO:0007669"/>
    <property type="project" value="InterPro"/>
</dbReference>
<dbReference type="InterPro" id="IPR008332">
    <property type="entry name" value="MethylG_MeTrfase_N"/>
</dbReference>
<keyword evidence="12" id="KW-0804">Transcription</keyword>
<comment type="similarity">
    <text evidence="2">Belongs to the MGMT family.</text>
</comment>
<dbReference type="InterPro" id="IPR036631">
    <property type="entry name" value="MGMT_N_sf"/>
</dbReference>
<evidence type="ECO:0000256" key="5">
    <source>
        <dbReference type="ARBA" id="ARBA00022679"/>
    </source>
</evidence>
<evidence type="ECO:0000256" key="12">
    <source>
        <dbReference type="ARBA" id="ARBA00023163"/>
    </source>
</evidence>
<evidence type="ECO:0000256" key="2">
    <source>
        <dbReference type="ARBA" id="ARBA00008711"/>
    </source>
</evidence>
<keyword evidence="7" id="KW-0227">DNA damage</keyword>
<dbReference type="GO" id="GO:0006281">
    <property type="term" value="P:DNA repair"/>
    <property type="evidence" value="ECO:0007669"/>
    <property type="project" value="UniProtKB-KW"/>
</dbReference>
<evidence type="ECO:0000256" key="6">
    <source>
        <dbReference type="ARBA" id="ARBA00022723"/>
    </source>
</evidence>
<keyword evidence="8 16" id="KW-0862">Zinc</keyword>
<reference evidence="18" key="1">
    <citation type="journal article" date="2020" name="mSystems">
        <title>Genome- and Community-Level Interaction Insights into Carbon Utilization and Element Cycling Functions of Hydrothermarchaeota in Hydrothermal Sediment.</title>
        <authorList>
            <person name="Zhou Z."/>
            <person name="Liu Y."/>
            <person name="Xu W."/>
            <person name="Pan J."/>
            <person name="Luo Z.H."/>
            <person name="Li M."/>
        </authorList>
    </citation>
    <scope>NUCLEOTIDE SEQUENCE [LARGE SCALE GENOMIC DNA]</scope>
    <source>
        <strain evidence="18">SpSt-418</strain>
    </source>
</reference>
<dbReference type="Pfam" id="PF01035">
    <property type="entry name" value="DNA_binding_1"/>
    <property type="match status" value="1"/>
</dbReference>
<dbReference type="InterPro" id="IPR036217">
    <property type="entry name" value="MethylDNA_cys_MeTrfase_DNAb"/>
</dbReference>
<sequence>MSAPHFTLDTDRWQAILNRSFDADGRFVYGVITTGIYCRPTCAARRPKPENIRYFETYQIAEAAGFRACKRCQPNATAPQSQQIEKITQICHLIATSETPPSLAEMANLAGLSPYHFHRVFKRVLGVTPKAYVKAQRTKRLQVELQEQPSVTEAIYEAGFASSSQVYAQANTLLGMTPKNYRQGARGQAIRYTIQRSQLGWVLIAATQRGICAIHLGESEASLVQQLQKQFPQAQLADKDEQFNEWVRQVLALIEAPQHPSTLPLDIQGTAFQAQVWQALQTIPAGHTVTYTEIAEQIGKPTAVRAVARAIATNSLAIAIPCHRVIGRDGGLKGYRWGSDLKRALLDREAQATQRD</sequence>
<dbReference type="PANTHER" id="PTHR10815:SF14">
    <property type="entry name" value="BIFUNCTIONAL TRANSCRIPTIONAL ACTIVATOR_DNA REPAIR ENZYME ADA"/>
    <property type="match status" value="1"/>
</dbReference>
<dbReference type="SUPFAM" id="SSF53155">
    <property type="entry name" value="Methylated DNA-protein cysteine methyltransferase domain"/>
    <property type="match status" value="1"/>
</dbReference>
<evidence type="ECO:0000256" key="7">
    <source>
        <dbReference type="ARBA" id="ARBA00022763"/>
    </source>
</evidence>
<proteinExistence type="inferred from homology"/>
<dbReference type="GO" id="GO:0032259">
    <property type="term" value="P:methylation"/>
    <property type="evidence" value="ECO:0007669"/>
    <property type="project" value="UniProtKB-KW"/>
</dbReference>
<dbReference type="InterPro" id="IPR001497">
    <property type="entry name" value="MethylDNA_cys_MeTrfase_AS"/>
</dbReference>
<name>A0A7C3PFW8_9CYAN</name>
<dbReference type="Pfam" id="PF02805">
    <property type="entry name" value="Ada_Zn_binding"/>
    <property type="match status" value="1"/>
</dbReference>
<dbReference type="EMBL" id="DSRU01000208">
    <property type="protein sequence ID" value="HFM98835.1"/>
    <property type="molecule type" value="Genomic_DNA"/>
</dbReference>
<dbReference type="InterPro" id="IPR016221">
    <property type="entry name" value="Bifunct_regulatory_prot_Ada"/>
</dbReference>
<evidence type="ECO:0000256" key="13">
    <source>
        <dbReference type="ARBA" id="ARBA00023204"/>
    </source>
</evidence>
<dbReference type="InterPro" id="IPR018062">
    <property type="entry name" value="HTH_AraC-typ_CS"/>
</dbReference>
<dbReference type="SMART" id="SM00342">
    <property type="entry name" value="HTH_ARAC"/>
    <property type="match status" value="1"/>
</dbReference>
<feature type="binding site" evidence="16">
    <location>
        <position position="72"/>
    </location>
    <ligand>
        <name>Zn(2+)</name>
        <dbReference type="ChEBI" id="CHEBI:29105"/>
    </ligand>
</feature>
<protein>
    <recommendedName>
        <fullName evidence="3">methylated-DNA--[protein]-cysteine S-methyltransferase</fullName>
        <ecNumber evidence="3">2.1.1.63</ecNumber>
    </recommendedName>
</protein>
<dbReference type="PROSITE" id="PS00041">
    <property type="entry name" value="HTH_ARAC_FAMILY_1"/>
    <property type="match status" value="1"/>
</dbReference>
<keyword evidence="5 18" id="KW-0808">Transferase</keyword>
<dbReference type="InterPro" id="IPR004026">
    <property type="entry name" value="Ada_DNA_repair_Zn-bd"/>
</dbReference>
<evidence type="ECO:0000256" key="4">
    <source>
        <dbReference type="ARBA" id="ARBA00022603"/>
    </source>
</evidence>
<evidence type="ECO:0000256" key="14">
    <source>
        <dbReference type="ARBA" id="ARBA00049348"/>
    </source>
</evidence>
<evidence type="ECO:0000256" key="10">
    <source>
        <dbReference type="ARBA" id="ARBA00023125"/>
    </source>
</evidence>
<feature type="binding site" evidence="16">
    <location>
        <position position="38"/>
    </location>
    <ligand>
        <name>Zn(2+)</name>
        <dbReference type="ChEBI" id="CHEBI:29105"/>
    </ligand>
</feature>